<organism evidence="2 3">
    <name type="scientific">Trichonephila clavata</name>
    <name type="common">Joro spider</name>
    <name type="synonym">Nephila clavata</name>
    <dbReference type="NCBI Taxonomy" id="2740835"/>
    <lineage>
        <taxon>Eukaryota</taxon>
        <taxon>Metazoa</taxon>
        <taxon>Ecdysozoa</taxon>
        <taxon>Arthropoda</taxon>
        <taxon>Chelicerata</taxon>
        <taxon>Arachnida</taxon>
        <taxon>Araneae</taxon>
        <taxon>Araneomorphae</taxon>
        <taxon>Entelegynae</taxon>
        <taxon>Araneoidea</taxon>
        <taxon>Nephilidae</taxon>
        <taxon>Trichonephila</taxon>
    </lineage>
</organism>
<name>A0A8X6H1D9_TRICU</name>
<accession>A0A8X6H1D9</accession>
<evidence type="ECO:0000313" key="2">
    <source>
        <dbReference type="EMBL" id="GFR15208.1"/>
    </source>
</evidence>
<evidence type="ECO:0000313" key="3">
    <source>
        <dbReference type="Proteomes" id="UP000887116"/>
    </source>
</evidence>
<feature type="compositionally biased region" description="Polar residues" evidence="1">
    <location>
        <begin position="1"/>
        <end position="24"/>
    </location>
</feature>
<sequence>MADPTSVPSSSTSENPQCTSTSNIFPEENTSELRPIIPTDSEQNKGDVGEKLDKEEVQSNNESNRDREREEDNDRPQKDLSIFMLRC</sequence>
<feature type="compositionally biased region" description="Basic and acidic residues" evidence="1">
    <location>
        <begin position="42"/>
        <end position="78"/>
    </location>
</feature>
<dbReference type="EMBL" id="BMAO01027209">
    <property type="protein sequence ID" value="GFR15208.1"/>
    <property type="molecule type" value="Genomic_DNA"/>
</dbReference>
<evidence type="ECO:0000256" key="1">
    <source>
        <dbReference type="SAM" id="MobiDB-lite"/>
    </source>
</evidence>
<protein>
    <submittedName>
        <fullName evidence="2">Uncharacterized protein</fullName>
    </submittedName>
</protein>
<proteinExistence type="predicted"/>
<keyword evidence="3" id="KW-1185">Reference proteome</keyword>
<dbReference type="Proteomes" id="UP000887116">
    <property type="component" value="Unassembled WGS sequence"/>
</dbReference>
<feature type="region of interest" description="Disordered" evidence="1">
    <location>
        <begin position="1"/>
        <end position="87"/>
    </location>
</feature>
<gene>
    <name evidence="2" type="ORF">TNCT_669231</name>
</gene>
<dbReference type="AlphaFoldDB" id="A0A8X6H1D9"/>
<reference evidence="2" key="1">
    <citation type="submission" date="2020-07" db="EMBL/GenBank/DDBJ databases">
        <title>Multicomponent nature underlies the extraordinary mechanical properties of spider dragline silk.</title>
        <authorList>
            <person name="Kono N."/>
            <person name="Nakamura H."/>
            <person name="Mori M."/>
            <person name="Yoshida Y."/>
            <person name="Ohtoshi R."/>
            <person name="Malay A.D."/>
            <person name="Moran D.A.P."/>
            <person name="Tomita M."/>
            <person name="Numata K."/>
            <person name="Arakawa K."/>
        </authorList>
    </citation>
    <scope>NUCLEOTIDE SEQUENCE</scope>
</reference>
<comment type="caution">
    <text evidence="2">The sequence shown here is derived from an EMBL/GenBank/DDBJ whole genome shotgun (WGS) entry which is preliminary data.</text>
</comment>